<reference evidence="1 2" key="1">
    <citation type="journal article" date="2018" name="Sci. Rep.">
        <title>Genomic signatures of local adaptation to the degree of environmental predictability in rotifers.</title>
        <authorList>
            <person name="Franch-Gras L."/>
            <person name="Hahn C."/>
            <person name="Garcia-Roger E.M."/>
            <person name="Carmona M.J."/>
            <person name="Serra M."/>
            <person name="Gomez A."/>
        </authorList>
    </citation>
    <scope>NUCLEOTIDE SEQUENCE [LARGE SCALE GENOMIC DNA]</scope>
    <source>
        <strain evidence="1">HYR1</strain>
    </source>
</reference>
<sequence length="278" mass="32650">MRPSDCIPQSNSVSKKAKEKLYFWAGISSRGFSDFVIFTNNLNRFGYSYLLKNHLVPFINSGYKNRKVKLIHDKNSKHTSKLCVNLLKNLKIDWTYLSGNVNIGGSLKRSLLYVALSRATNLNGLYLFGAKSIVSDNIRKMTQQQRQDEIDKRERTDDLRKEMKRLREESMLKNLYQSLDLIETNRIHKPCRQSGDKFFCLFQNIQHFNPKRDILRKDFSYLSMDVILLAEGHNLIQYKYQAEHLFDHFELIHFSAPISRQTSTDEKSKRIKKKCILN</sequence>
<comment type="caution">
    <text evidence="1">The sequence shown here is derived from an EMBL/GenBank/DDBJ whole genome shotgun (WGS) entry which is preliminary data.</text>
</comment>
<dbReference type="Gene3D" id="3.30.420.10">
    <property type="entry name" value="Ribonuclease H-like superfamily/Ribonuclease H"/>
    <property type="match status" value="1"/>
</dbReference>
<keyword evidence="2" id="KW-1185">Reference proteome</keyword>
<dbReference type="InterPro" id="IPR036397">
    <property type="entry name" value="RNaseH_sf"/>
</dbReference>
<proteinExistence type="predicted"/>
<accession>A0A3M7QNI4</accession>
<dbReference type="AlphaFoldDB" id="A0A3M7QNI4"/>
<dbReference type="Proteomes" id="UP000276133">
    <property type="component" value="Unassembled WGS sequence"/>
</dbReference>
<gene>
    <name evidence="1" type="ORF">BpHYR1_003078</name>
</gene>
<dbReference type="GO" id="GO:0003676">
    <property type="term" value="F:nucleic acid binding"/>
    <property type="evidence" value="ECO:0007669"/>
    <property type="project" value="InterPro"/>
</dbReference>
<evidence type="ECO:0000313" key="2">
    <source>
        <dbReference type="Proteomes" id="UP000276133"/>
    </source>
</evidence>
<evidence type="ECO:0000313" key="1">
    <source>
        <dbReference type="EMBL" id="RNA12555.1"/>
    </source>
</evidence>
<organism evidence="1 2">
    <name type="scientific">Brachionus plicatilis</name>
    <name type="common">Marine rotifer</name>
    <name type="synonym">Brachionus muelleri</name>
    <dbReference type="NCBI Taxonomy" id="10195"/>
    <lineage>
        <taxon>Eukaryota</taxon>
        <taxon>Metazoa</taxon>
        <taxon>Spiralia</taxon>
        <taxon>Gnathifera</taxon>
        <taxon>Rotifera</taxon>
        <taxon>Eurotatoria</taxon>
        <taxon>Monogononta</taxon>
        <taxon>Pseudotrocha</taxon>
        <taxon>Ploima</taxon>
        <taxon>Brachionidae</taxon>
        <taxon>Brachionus</taxon>
    </lineage>
</organism>
<dbReference type="EMBL" id="REGN01005660">
    <property type="protein sequence ID" value="RNA12555.1"/>
    <property type="molecule type" value="Genomic_DNA"/>
</dbReference>
<dbReference type="OrthoDB" id="9996331at2759"/>
<protein>
    <submittedName>
        <fullName evidence="1">Uncharacterized protein</fullName>
    </submittedName>
</protein>
<name>A0A3M7QNI4_BRAPC</name>